<feature type="region of interest" description="Disordered" evidence="1">
    <location>
        <begin position="1"/>
        <end position="27"/>
    </location>
</feature>
<dbReference type="Pfam" id="PF21882">
    <property type="entry name" value="Gp53-like_C"/>
    <property type="match status" value="1"/>
</dbReference>
<evidence type="ECO:0000256" key="1">
    <source>
        <dbReference type="SAM" id="MobiDB-lite"/>
    </source>
</evidence>
<comment type="caution">
    <text evidence="3">The sequence shown here is derived from an EMBL/GenBank/DDBJ whole genome shotgun (WGS) entry which is preliminary data.</text>
</comment>
<dbReference type="EMBL" id="AWTC01000006">
    <property type="protein sequence ID" value="EST12217.1"/>
    <property type="molecule type" value="Genomic_DNA"/>
</dbReference>
<dbReference type="Gene3D" id="2.60.40.3940">
    <property type="match status" value="1"/>
</dbReference>
<organism evidence="3 4">
    <name type="scientific">Sporolactobacillus laevolacticus DSM 442</name>
    <dbReference type="NCBI Taxonomy" id="1395513"/>
    <lineage>
        <taxon>Bacteria</taxon>
        <taxon>Bacillati</taxon>
        <taxon>Bacillota</taxon>
        <taxon>Bacilli</taxon>
        <taxon>Bacillales</taxon>
        <taxon>Sporolactobacillaceae</taxon>
        <taxon>Sporolactobacillus</taxon>
    </lineage>
</organism>
<dbReference type="AlphaFoldDB" id="V6IXX3"/>
<dbReference type="eggNOG" id="COG5301">
    <property type="taxonomic scope" value="Bacteria"/>
</dbReference>
<dbReference type="Proteomes" id="UP000018296">
    <property type="component" value="Unassembled WGS sequence"/>
</dbReference>
<feature type="domain" description="Putative tail fiber protein gp53-like C-terminal" evidence="2">
    <location>
        <begin position="202"/>
        <end position="276"/>
    </location>
</feature>
<keyword evidence="4" id="KW-1185">Reference proteome</keyword>
<protein>
    <recommendedName>
        <fullName evidence="2">Putative tail fiber protein gp53-like C-terminal domain-containing protein</fullName>
    </recommendedName>
</protein>
<evidence type="ECO:0000313" key="4">
    <source>
        <dbReference type="Proteomes" id="UP000018296"/>
    </source>
</evidence>
<proteinExistence type="predicted"/>
<dbReference type="PATRIC" id="fig|1395513.3.peg.1600"/>
<sequence>MPFTKPTPEWNKPGVEPPQSLKDSGFVAGSSPAAGHFDWLFYTISEAIQELQQNGYTQDEITQAISTAMKSYVESSDVVTSATANKLLKLDTNGKLPTSITGNADGNAATASKLASARTLSITGDGTASGSFDGSANLALSLVLAKSGATAGTYRSVTIDENGRVTAGTNPTTLSEYGITDAVALSDLENNFGESGYKGYQKLPGGLIMQWNLEQVSDSGTYVTFPVSFPHQLYTLVATPRSTTPGRVYVASFTKVNAELVNDISGGSLVFWIAIGS</sequence>
<accession>V6IXX3</accession>
<evidence type="ECO:0000259" key="2">
    <source>
        <dbReference type="Pfam" id="PF21882"/>
    </source>
</evidence>
<name>V6IXX3_9BACL</name>
<dbReference type="STRING" id="1395513.P343_07885"/>
<reference evidence="3 4" key="1">
    <citation type="journal article" date="2013" name="Genome Announc.">
        <title>Genome Sequence of Sporolactobacillus laevolacticus DSM442, an Efficient Polymer-Grade D-Lactate Producer from Agricultural Waste Cottonseed as a Nitrogen Source.</title>
        <authorList>
            <person name="Wang H."/>
            <person name="Wang L."/>
            <person name="Ju J."/>
            <person name="Yu B."/>
            <person name="Ma Y."/>
        </authorList>
    </citation>
    <scope>NUCLEOTIDE SEQUENCE [LARGE SCALE GENOMIC DNA]</scope>
    <source>
        <strain evidence="3 4">DSM 442</strain>
    </source>
</reference>
<evidence type="ECO:0000313" key="3">
    <source>
        <dbReference type="EMBL" id="EST12217.1"/>
    </source>
</evidence>
<dbReference type="InterPro" id="IPR054075">
    <property type="entry name" value="Gp53-like_C"/>
</dbReference>
<gene>
    <name evidence="3" type="ORF">P343_07885</name>
</gene>
<dbReference type="RefSeq" id="WP_023509847.1">
    <property type="nucleotide sequence ID" value="NZ_AWTC01000006.1"/>
</dbReference>
<dbReference type="OrthoDB" id="2667109at2"/>